<proteinExistence type="predicted"/>
<evidence type="ECO:0000313" key="3">
    <source>
        <dbReference type="Proteomes" id="UP001154282"/>
    </source>
</evidence>
<evidence type="ECO:0000256" key="1">
    <source>
        <dbReference type="SAM" id="MobiDB-lite"/>
    </source>
</evidence>
<sequence length="120" mass="13274">MAITAVCSLESAFPSPNLRRPCRLRHLPRPFPTLHPRLPLPRIRRIPPRVRQVGGTPADRFIVSFFKGGVGELRFPMTNPPANGSSFPSSKATGSAAETYGEQLGDDKQYYVSLKTLAFH</sequence>
<name>A0AAV0N538_9ROSI</name>
<feature type="region of interest" description="Disordered" evidence="1">
    <location>
        <begin position="77"/>
        <end position="96"/>
    </location>
</feature>
<keyword evidence="3" id="KW-1185">Reference proteome</keyword>
<dbReference type="AlphaFoldDB" id="A0AAV0N538"/>
<comment type="caution">
    <text evidence="2">The sequence shown here is derived from an EMBL/GenBank/DDBJ whole genome shotgun (WGS) entry which is preliminary data.</text>
</comment>
<protein>
    <submittedName>
        <fullName evidence="2">Uncharacterized protein</fullName>
    </submittedName>
</protein>
<gene>
    <name evidence="2" type="ORF">LITE_LOCUS31655</name>
</gene>
<accession>A0AAV0N538</accession>
<organism evidence="2 3">
    <name type="scientific">Linum tenue</name>
    <dbReference type="NCBI Taxonomy" id="586396"/>
    <lineage>
        <taxon>Eukaryota</taxon>
        <taxon>Viridiplantae</taxon>
        <taxon>Streptophyta</taxon>
        <taxon>Embryophyta</taxon>
        <taxon>Tracheophyta</taxon>
        <taxon>Spermatophyta</taxon>
        <taxon>Magnoliopsida</taxon>
        <taxon>eudicotyledons</taxon>
        <taxon>Gunneridae</taxon>
        <taxon>Pentapetalae</taxon>
        <taxon>rosids</taxon>
        <taxon>fabids</taxon>
        <taxon>Malpighiales</taxon>
        <taxon>Linaceae</taxon>
        <taxon>Linum</taxon>
    </lineage>
</organism>
<dbReference type="EMBL" id="CAMGYJ010000008">
    <property type="protein sequence ID" value="CAI0453633.1"/>
    <property type="molecule type" value="Genomic_DNA"/>
</dbReference>
<evidence type="ECO:0000313" key="2">
    <source>
        <dbReference type="EMBL" id="CAI0453633.1"/>
    </source>
</evidence>
<feature type="compositionally biased region" description="Polar residues" evidence="1">
    <location>
        <begin position="80"/>
        <end position="93"/>
    </location>
</feature>
<dbReference type="Proteomes" id="UP001154282">
    <property type="component" value="Unassembled WGS sequence"/>
</dbReference>
<reference evidence="2" key="1">
    <citation type="submission" date="2022-08" db="EMBL/GenBank/DDBJ databases">
        <authorList>
            <person name="Gutierrez-Valencia J."/>
        </authorList>
    </citation>
    <scope>NUCLEOTIDE SEQUENCE</scope>
</reference>